<dbReference type="PANTHER" id="PTHR33048">
    <property type="entry name" value="PTH11-LIKE INTEGRAL MEMBRANE PROTEIN (AFU_ORTHOLOGUE AFUA_5G11245)"/>
    <property type="match status" value="1"/>
</dbReference>
<feature type="transmembrane region" description="Helical" evidence="7">
    <location>
        <begin position="120"/>
        <end position="141"/>
    </location>
</feature>
<accession>S8A7T4</accession>
<dbReference type="InterPro" id="IPR052337">
    <property type="entry name" value="SAT4-like"/>
</dbReference>
<comment type="similarity">
    <text evidence="5">Belongs to the SAT4 family.</text>
</comment>
<evidence type="ECO:0000256" key="5">
    <source>
        <dbReference type="ARBA" id="ARBA00038359"/>
    </source>
</evidence>
<evidence type="ECO:0000256" key="4">
    <source>
        <dbReference type="ARBA" id="ARBA00023136"/>
    </source>
</evidence>
<dbReference type="Proteomes" id="UP000015100">
    <property type="component" value="Unassembled WGS sequence"/>
</dbReference>
<protein>
    <recommendedName>
        <fullName evidence="8">Rhodopsin domain-containing protein</fullName>
    </recommendedName>
</protein>
<sequence>MWKPPNPQTDYDRDYLRALFPLFEAKQFPKDFEFPQVVDPNYVPPINTFYCFVTGLIFVSATCCVSLLRFWIRARGAFGVDDWVMLAAFFSYCCFNVVNIVVVFDSGIGYHLYDNSMTDIHAFLVCQFLHVIFYFMTLNLARCSILHLFLRLSHLQSPKQQRYLWFVNGLSYIYGIASVLFETFQCGLPVGEKSFSLQAYFDGSCIGAKNLTAYGLFIGGHIILDALTIFPPMYVLARLPLAPGKKFNLIFLLILGVFTMVSSSIRLYVFFRIMVDSYDITWNATGVAFWGIVESSVALIIVSLPALNQTLLKWFRRMVNGPSEGNTRGTVTAHAISIFERRHIFRRPNKMSTSITDMVTVTECANTNDADSVELGSVNSGSQAKAPVTTIEERGRHSSISDPTFLMQRTTNESLPDFS</sequence>
<feature type="transmembrane region" description="Helical" evidence="7">
    <location>
        <begin position="47"/>
        <end position="71"/>
    </location>
</feature>
<feature type="region of interest" description="Disordered" evidence="6">
    <location>
        <begin position="372"/>
        <end position="419"/>
    </location>
</feature>
<feature type="transmembrane region" description="Helical" evidence="7">
    <location>
        <begin position="83"/>
        <end position="108"/>
    </location>
</feature>
<feature type="compositionally biased region" description="Polar residues" evidence="6">
    <location>
        <begin position="398"/>
        <end position="419"/>
    </location>
</feature>
<dbReference type="HOGENOM" id="CLU_042292_0_0_1"/>
<evidence type="ECO:0000259" key="8">
    <source>
        <dbReference type="Pfam" id="PF20684"/>
    </source>
</evidence>
<evidence type="ECO:0000256" key="6">
    <source>
        <dbReference type="SAM" id="MobiDB-lite"/>
    </source>
</evidence>
<feature type="transmembrane region" description="Helical" evidence="7">
    <location>
        <begin position="213"/>
        <end position="237"/>
    </location>
</feature>
<evidence type="ECO:0000313" key="9">
    <source>
        <dbReference type="EMBL" id="EPS38869.1"/>
    </source>
</evidence>
<reference evidence="9 10" key="1">
    <citation type="journal article" date="2013" name="PLoS Genet.">
        <title>Genomic mechanisms accounting for the adaptation to parasitism in nematode-trapping fungi.</title>
        <authorList>
            <person name="Meerupati T."/>
            <person name="Andersson K.M."/>
            <person name="Friman E."/>
            <person name="Kumar D."/>
            <person name="Tunlid A."/>
            <person name="Ahren D."/>
        </authorList>
    </citation>
    <scope>NUCLEOTIDE SEQUENCE [LARGE SCALE GENOMIC DNA]</scope>
    <source>
        <strain evidence="9 10">CBS 200.50</strain>
    </source>
</reference>
<proteinExistence type="inferred from homology"/>
<feature type="transmembrane region" description="Helical" evidence="7">
    <location>
        <begin position="287"/>
        <end position="307"/>
    </location>
</feature>
<name>S8A7T4_DACHA</name>
<dbReference type="OMA" id="ECANTND"/>
<dbReference type="GO" id="GO:0016020">
    <property type="term" value="C:membrane"/>
    <property type="evidence" value="ECO:0007669"/>
    <property type="project" value="UniProtKB-SubCell"/>
</dbReference>
<keyword evidence="4 7" id="KW-0472">Membrane</keyword>
<keyword evidence="3 7" id="KW-1133">Transmembrane helix</keyword>
<feature type="domain" description="Rhodopsin" evidence="8">
    <location>
        <begin position="68"/>
        <end position="311"/>
    </location>
</feature>
<keyword evidence="10" id="KW-1185">Reference proteome</keyword>
<evidence type="ECO:0000256" key="1">
    <source>
        <dbReference type="ARBA" id="ARBA00004141"/>
    </source>
</evidence>
<feature type="transmembrane region" description="Helical" evidence="7">
    <location>
        <begin position="249"/>
        <end position="275"/>
    </location>
</feature>
<organism evidence="9 10">
    <name type="scientific">Dactylellina haptotyla (strain CBS 200.50)</name>
    <name type="common">Nematode-trapping fungus</name>
    <name type="synonym">Monacrosporium haptotylum</name>
    <dbReference type="NCBI Taxonomy" id="1284197"/>
    <lineage>
        <taxon>Eukaryota</taxon>
        <taxon>Fungi</taxon>
        <taxon>Dikarya</taxon>
        <taxon>Ascomycota</taxon>
        <taxon>Pezizomycotina</taxon>
        <taxon>Orbiliomycetes</taxon>
        <taxon>Orbiliales</taxon>
        <taxon>Orbiliaceae</taxon>
        <taxon>Dactylellina</taxon>
    </lineage>
</organism>
<comment type="subcellular location">
    <subcellularLocation>
        <location evidence="1">Membrane</location>
        <topology evidence="1">Multi-pass membrane protein</topology>
    </subcellularLocation>
</comment>
<dbReference type="OrthoDB" id="5329176at2759"/>
<comment type="caution">
    <text evidence="9">The sequence shown here is derived from an EMBL/GenBank/DDBJ whole genome shotgun (WGS) entry which is preliminary data.</text>
</comment>
<evidence type="ECO:0000256" key="7">
    <source>
        <dbReference type="SAM" id="Phobius"/>
    </source>
</evidence>
<evidence type="ECO:0000256" key="3">
    <source>
        <dbReference type="ARBA" id="ARBA00022989"/>
    </source>
</evidence>
<dbReference type="STRING" id="1284197.S8A7T4"/>
<evidence type="ECO:0000313" key="10">
    <source>
        <dbReference type="Proteomes" id="UP000015100"/>
    </source>
</evidence>
<gene>
    <name evidence="9" type="ORF">H072_7369</name>
</gene>
<dbReference type="AlphaFoldDB" id="S8A7T4"/>
<keyword evidence="2 7" id="KW-0812">Transmembrane</keyword>
<dbReference type="PANTHER" id="PTHR33048:SF47">
    <property type="entry name" value="INTEGRAL MEMBRANE PROTEIN-RELATED"/>
    <property type="match status" value="1"/>
</dbReference>
<dbReference type="InterPro" id="IPR049326">
    <property type="entry name" value="Rhodopsin_dom_fungi"/>
</dbReference>
<dbReference type="Pfam" id="PF20684">
    <property type="entry name" value="Fung_rhodopsin"/>
    <property type="match status" value="1"/>
</dbReference>
<dbReference type="EMBL" id="AQGS01000522">
    <property type="protein sequence ID" value="EPS38869.1"/>
    <property type="molecule type" value="Genomic_DNA"/>
</dbReference>
<reference evidence="10" key="2">
    <citation type="submission" date="2013-04" db="EMBL/GenBank/DDBJ databases">
        <title>Genomic mechanisms accounting for the adaptation to parasitism in nematode-trapping fungi.</title>
        <authorList>
            <person name="Ahren D.G."/>
        </authorList>
    </citation>
    <scope>NUCLEOTIDE SEQUENCE [LARGE SCALE GENOMIC DNA]</scope>
    <source>
        <strain evidence="10">CBS 200.50</strain>
    </source>
</reference>
<evidence type="ECO:0000256" key="2">
    <source>
        <dbReference type="ARBA" id="ARBA00022692"/>
    </source>
</evidence>
<feature type="transmembrane region" description="Helical" evidence="7">
    <location>
        <begin position="162"/>
        <end position="181"/>
    </location>
</feature>